<evidence type="ECO:0000313" key="4">
    <source>
        <dbReference type="EMBL" id="PIS05013.1"/>
    </source>
</evidence>
<dbReference type="Pfam" id="PF00072">
    <property type="entry name" value="Response_reg"/>
    <property type="match status" value="1"/>
</dbReference>
<evidence type="ECO:0000256" key="1">
    <source>
        <dbReference type="ARBA" id="ARBA00022553"/>
    </source>
</evidence>
<dbReference type="EMBL" id="PEZZ01000026">
    <property type="protein sequence ID" value="PIS05013.1"/>
    <property type="molecule type" value="Genomic_DNA"/>
</dbReference>
<dbReference type="Proteomes" id="UP000230935">
    <property type="component" value="Unassembled WGS sequence"/>
</dbReference>
<dbReference type="InterPro" id="IPR001789">
    <property type="entry name" value="Sig_transdc_resp-reg_receiver"/>
</dbReference>
<comment type="caution">
    <text evidence="4">The sequence shown here is derived from an EMBL/GenBank/DDBJ whole genome shotgun (WGS) entry which is preliminary data.</text>
</comment>
<proteinExistence type="predicted"/>
<dbReference type="InterPro" id="IPR050595">
    <property type="entry name" value="Bact_response_regulator"/>
</dbReference>
<feature type="modified residue" description="4-aspartylphosphate" evidence="2">
    <location>
        <position position="58"/>
    </location>
</feature>
<dbReference type="SUPFAM" id="SSF52172">
    <property type="entry name" value="CheY-like"/>
    <property type="match status" value="1"/>
</dbReference>
<protein>
    <submittedName>
        <fullName evidence="4">Response regulator</fullName>
    </submittedName>
</protein>
<evidence type="ECO:0000313" key="5">
    <source>
        <dbReference type="Proteomes" id="UP000230935"/>
    </source>
</evidence>
<dbReference type="PANTHER" id="PTHR44591">
    <property type="entry name" value="STRESS RESPONSE REGULATOR PROTEIN 1"/>
    <property type="match status" value="1"/>
</dbReference>
<keyword evidence="1 2" id="KW-0597">Phosphoprotein</keyword>
<dbReference type="GO" id="GO:0000160">
    <property type="term" value="P:phosphorelay signal transduction system"/>
    <property type="evidence" value="ECO:0007669"/>
    <property type="project" value="InterPro"/>
</dbReference>
<dbReference type="SMART" id="SM00448">
    <property type="entry name" value="REC"/>
    <property type="match status" value="1"/>
</dbReference>
<dbReference type="Gene3D" id="3.40.50.2300">
    <property type="match status" value="1"/>
</dbReference>
<accession>A0A2H0W0X8</accession>
<dbReference type="InterPro" id="IPR011006">
    <property type="entry name" value="CheY-like_superfamily"/>
</dbReference>
<gene>
    <name evidence="4" type="ORF">COT81_03355</name>
</gene>
<evidence type="ECO:0000259" key="3">
    <source>
        <dbReference type="PROSITE" id="PS50110"/>
    </source>
</evidence>
<dbReference type="PROSITE" id="PS50110">
    <property type="entry name" value="RESPONSE_REGULATORY"/>
    <property type="match status" value="1"/>
</dbReference>
<organism evidence="4 5">
    <name type="scientific">Candidatus Buchananbacteria bacterium CG10_big_fil_rev_8_21_14_0_10_42_9</name>
    <dbReference type="NCBI Taxonomy" id="1974526"/>
    <lineage>
        <taxon>Bacteria</taxon>
        <taxon>Candidatus Buchananiibacteriota</taxon>
    </lineage>
</organism>
<dbReference type="AlphaFoldDB" id="A0A2H0W0X8"/>
<dbReference type="PANTHER" id="PTHR44591:SF3">
    <property type="entry name" value="RESPONSE REGULATORY DOMAIN-CONTAINING PROTEIN"/>
    <property type="match status" value="1"/>
</dbReference>
<name>A0A2H0W0X8_9BACT</name>
<feature type="domain" description="Response regulatory" evidence="3">
    <location>
        <begin position="9"/>
        <end position="125"/>
    </location>
</feature>
<reference evidence="5" key="1">
    <citation type="submission" date="2017-09" db="EMBL/GenBank/DDBJ databases">
        <title>Depth-based differentiation of microbial function through sediment-hosted aquifers and enrichment of novel symbionts in the deep terrestrial subsurface.</title>
        <authorList>
            <person name="Probst A.J."/>
            <person name="Ladd B."/>
            <person name="Jarett J.K."/>
            <person name="Geller-Mcgrath D.E."/>
            <person name="Sieber C.M.K."/>
            <person name="Emerson J.B."/>
            <person name="Anantharaman K."/>
            <person name="Thomas B.C."/>
            <person name="Malmstrom R."/>
            <person name="Stieglmeier M."/>
            <person name="Klingl A."/>
            <person name="Woyke T."/>
            <person name="Ryan C.M."/>
            <person name="Banfield J.F."/>
        </authorList>
    </citation>
    <scope>NUCLEOTIDE SEQUENCE [LARGE SCALE GENOMIC DNA]</scope>
</reference>
<dbReference type="CDD" id="cd17574">
    <property type="entry name" value="REC_OmpR"/>
    <property type="match status" value="1"/>
</dbReference>
<evidence type="ECO:0000256" key="2">
    <source>
        <dbReference type="PROSITE-ProRule" id="PRU00169"/>
    </source>
</evidence>
<sequence length="128" mass="14131">MAKAKTKPTILIVEDENALLDLYQIRLIKEGYNVILASNGEEGLSQALNHLPNLILLDLVMPQVDGYTLIRELKVNPSTKKIPIVIFSNLSQPSEVEKGLKLGAQDYIVKSNVTPSQLAEKVKVLLPL</sequence>